<evidence type="ECO:0000256" key="7">
    <source>
        <dbReference type="SAM" id="Phobius"/>
    </source>
</evidence>
<dbReference type="InterPro" id="IPR041171">
    <property type="entry name" value="SDR_Ig"/>
</dbReference>
<keyword evidence="11" id="KW-1185">Reference proteome</keyword>
<feature type="region of interest" description="Disordered" evidence="6">
    <location>
        <begin position="141"/>
        <end position="223"/>
    </location>
</feature>
<keyword evidence="2" id="KW-0134">Cell wall</keyword>
<dbReference type="InterPro" id="IPR019931">
    <property type="entry name" value="LPXTG_anchor"/>
</dbReference>
<evidence type="ECO:0000256" key="8">
    <source>
        <dbReference type="SAM" id="SignalP"/>
    </source>
</evidence>
<dbReference type="InterPro" id="IPR008456">
    <property type="entry name" value="Collagen-bd_dom"/>
</dbReference>
<dbReference type="InterPro" id="IPR008454">
    <property type="entry name" value="Collagen-bd_Cna-like_B-typ_dom"/>
</dbReference>
<dbReference type="SUPFAM" id="SSF49401">
    <property type="entry name" value="Bacterial adhesins"/>
    <property type="match status" value="8"/>
</dbReference>
<dbReference type="Pfam" id="PF05738">
    <property type="entry name" value="Cna_B"/>
    <property type="match status" value="12"/>
</dbReference>
<dbReference type="STRING" id="334253.SAMN04487943_1202"/>
<dbReference type="InterPro" id="IPR008966">
    <property type="entry name" value="Adhesion_dom_sf"/>
</dbReference>
<dbReference type="Gene3D" id="2.60.40.1280">
    <property type="match status" value="2"/>
</dbReference>
<evidence type="ECO:0000256" key="4">
    <source>
        <dbReference type="ARBA" id="ARBA00022729"/>
    </source>
</evidence>
<dbReference type="CDD" id="cd00222">
    <property type="entry name" value="CollagenBindB"/>
    <property type="match status" value="12"/>
</dbReference>
<dbReference type="Pfam" id="PF17961">
    <property type="entry name" value="Big_8"/>
    <property type="match status" value="1"/>
</dbReference>
<dbReference type="GO" id="GO:0007155">
    <property type="term" value="P:cell adhesion"/>
    <property type="evidence" value="ECO:0007669"/>
    <property type="project" value="InterPro"/>
</dbReference>
<dbReference type="InterPro" id="IPR011252">
    <property type="entry name" value="Fibrogen-bd_dom1"/>
</dbReference>
<dbReference type="Proteomes" id="UP000198565">
    <property type="component" value="Unassembled WGS sequence"/>
</dbReference>
<organism evidence="10 11">
    <name type="scientific">Gracilibacillus orientalis</name>
    <dbReference type="NCBI Taxonomy" id="334253"/>
    <lineage>
        <taxon>Bacteria</taxon>
        <taxon>Bacillati</taxon>
        <taxon>Bacillota</taxon>
        <taxon>Bacilli</taxon>
        <taxon>Bacillales</taxon>
        <taxon>Bacillaceae</taxon>
        <taxon>Gracilibacillus</taxon>
    </lineage>
</organism>
<feature type="signal peptide" evidence="8">
    <location>
        <begin position="1"/>
        <end position="20"/>
    </location>
</feature>
<dbReference type="Gene3D" id="2.60.40.1140">
    <property type="entry name" value="Collagen-binding surface protein Cna, B-type domain"/>
    <property type="match status" value="12"/>
</dbReference>
<dbReference type="EMBL" id="FOTR01000020">
    <property type="protein sequence ID" value="SFM46536.1"/>
    <property type="molecule type" value="Genomic_DNA"/>
</dbReference>
<dbReference type="InterPro" id="IPR013783">
    <property type="entry name" value="Ig-like_fold"/>
</dbReference>
<gene>
    <name evidence="10" type="ORF">SAMN04487943_1202</name>
</gene>
<feature type="compositionally biased region" description="Basic and acidic residues" evidence="6">
    <location>
        <begin position="2576"/>
        <end position="2586"/>
    </location>
</feature>
<accession>A0A1I4R3J7</accession>
<evidence type="ECO:0000256" key="1">
    <source>
        <dbReference type="ARBA" id="ARBA00004168"/>
    </source>
</evidence>
<keyword evidence="3" id="KW-0964">Secreted</keyword>
<evidence type="ECO:0000256" key="3">
    <source>
        <dbReference type="ARBA" id="ARBA00022525"/>
    </source>
</evidence>
<feature type="domain" description="Gram-positive cocci surface proteins LPxTG" evidence="9">
    <location>
        <begin position="2611"/>
        <end position="2645"/>
    </location>
</feature>
<keyword evidence="7" id="KW-0472">Membrane</keyword>
<protein>
    <submittedName>
        <fullName evidence="10">Uncharacterized surface anchored protein</fullName>
    </submittedName>
</protein>
<dbReference type="RefSeq" id="WP_091486501.1">
    <property type="nucleotide sequence ID" value="NZ_FOTR01000020.1"/>
</dbReference>
<feature type="region of interest" description="Disordered" evidence="6">
    <location>
        <begin position="2576"/>
        <end position="2613"/>
    </location>
</feature>
<dbReference type="Pfam" id="PF17802">
    <property type="entry name" value="SpaA"/>
    <property type="match status" value="1"/>
</dbReference>
<proteinExistence type="predicted"/>
<dbReference type="InterPro" id="IPR041033">
    <property type="entry name" value="SpaA_PFL_dom_1"/>
</dbReference>
<sequence>MTRKVSIALLVVLMFQTLTSSFMLPSQAISSEDTSIFKNISVVDEEGHSVDAETMPGSDVEVSIDWSVADLDVEADSTETITLDSDIVVQQEQTSNLLFEEQQVGNYTVGTDNTVTISLNKVIEEYPEASGNFVISAVTSDEQQVVNSEEEVVESKGEEQEATTDDKVTEEKDSPADSEVSEEDAEEEQHVTANEEEKTENASSPEKEEESKSEENDTDASSTFAASSVQPFANLGNIFTFDYLKINDEDINDGDIIEIGEGTKAQLGFKWDTQGLNAKAGDTAEIPLSDAFEMVNTPEADIMVDGEDVGTYHVADGVLKFEFNENIERDNVNNGFVNMELDFNLDKFRDNIEQEINFNDSEDNSLTVIAKPNGEVSGIDKEGHPDADQDAREITWTVDVINTNEEEITGATLADSLPEGLGEARDFVINELNIGYDGDKTVGAETSQSTSVTENEFEVELGTIAPYEGYRIQYTTTIEDYTKESFTNEATFNYGDESLPADATVGGLERSNPIEKAGSQIGNEDKIQWSIDVNKNGSIISDARVEDNLPDGLTVDTDTIDVVEINQEWGNWIEGDSLEGEFTEFPINLGALGQEDAYRINFETDVNWEDVEDGIYQKDNGFLNTATLYDGADELNDDDATVNIVRAPVLRKEGTSNVDYDDKTVTWTIHVNEAGHPVGGAVLTDLIPDGLAISEDDIVITNENDETYSPDNININPDADGGTGVEIDLGNVGTQQLTVTYRTEITDFTVNSFNNGVGMTGDGIGEGGVTSDATIHPAGNTYGKSFTGIDYGEKTIDWHLNVDPRREAINELVIEDTFPNKGMILLPDTVEVTHLEEPLEEGIDYTLVPRTEDGDEGYNKGFTIELLSEALPLDGSQLEVTYQTSYDPQKEVNGNTLDPYVGDEQDRVYNNHANFTGQTENGNTIDQDREANTTVREDSWNSGKKEGQLVHDDGEGNLVNGWESGFERKIAWQLYTNYQEQDLGSDVTITDTLAYEGEIDESSIQVSVYNVNADGSTDITGPVLDPSNYSLEVDGQQFTLAFTDGFEVTERYVVEFTTSVPDISQPNYTNDATVSVGDVDYPYSSTLNYDEHDDFLAKETVGVDGDSVFTGDELDWEVKVNESLSNIKEPIITDTISAGLVYVNDSLEIVKLEGTEESSLEEGEDYTLDVTTTENNENVLTIQLTDELKDTLILRYSTVVTEKDGEVNNAISLEGNAIEDKSVESASMQAREFSSVGGEWATDRGALRVTKVDSEAEEVIANNEATFTLEFDLNGERQQYGEYTTENGVLEVGNLPLRTYYLKEVTAPDGYVLSEEEKEIVVDEGYDNNDENIVKVDFENTKEKVDITGTKMWEGGPKPAIDLQLFRNGEAFGEPVTLEKGTTEYTWSDLDRTDIDGNEYAYTVDEVEVPDYYEKTLSDDGLTITNNFTVEDKSIDVVKNWNDANNQDGLRPDSITVNLLANGEETGQELTLNEANNWEGTFTELLPIDQTGEEIEYSIEEVGVEGYETAITGNPNDGYVITNSHTPELIDLAGSKTWDDAENQDGKRPESITVRLLANGEEVNDVDVTAETDWDFAFTDLPKFANGEEINYTIQEDEVADYSTAIDGMNITNSYTPEQTSINVVKNWDDADNQDGIRPGAITVKLLADGEETGQELTLNEANNWQGDFTELDVYVDGEAIDYSIEEIGVEGYETAITGTSDDGYVITNSHTPEQIDLAGSKTWDDADNQDGKRPESITVRLLANGEEIEDVEVTAETDWDFAFTDLPKFANGEEINYTIQEDQIEDYSTAIDGMDITNSYTPEQTSINVVKNWDDANDQDGIRSGAVTVKLLADGEETGQEVILNEANNWQGDFTELDVYVDGEAIDYRIEEIGVEGYETAITGNPNDGYVITNSHSPELIDLAGTKTWDDTDNQDGKRPESITVRLLANGEEVEDVEVTAETDWEFPFTDLPKFANGEEINYTIQEDQIADYSTAIDGMDITNSYTPEQTSINVVKNWNDANDQDGIRPESITVNLLADGEETGQELTLNEANNWQGDFTKLDVYADGETIDYSIEEVGVEGYETAITGNSNDGYVITNSYTPERIDLAGSKTWDDAENQDGKRPDSITVRLLADGEEVEDVEVTAETDWEFAFTDLPKFANGEEINYTIQEDQIEDYSTVIDGMDITNSYTPERIDLAGSKTWDDANNQDGKRPDSITVRLLADGEEVENVEVTPETDWEFAFTDLPKFANGEEINYTIQEDQIADYSTAIDGMDITNSYTPERIDLAGSKTWDDAENQDGKRPESITVRLLANGEEVKDVNVTAETDWEFAFTDLPKFANGEEINYTIQEDQIADYSTAIDGMDITNSYTPEQTSINVVKQWNDANNKEAHPESITVNLLANGTEVDSVELNESNNWQADFVALDIYADGAEIDYTVVEEEVHGYVSSIDVKDKNSVVIVNSPKKVSVGDYVWFDENKDGLQDDTDIHIQGVVLTIEDEDGNPVTDVYGDPVGPTTTDENGWYTFDNLPIDNTYTVRIDREASAKALEGYVPTLPEAGDEGANDSSTWLATSRYLTEDEERDPTLDFGFVREVSEEPGKPDPQEPTESEDSDKVDSADSEKTSKDKLPDTATDTFNLLAAGFILLFLGVMSIIVVRRRNQS</sequence>
<evidence type="ECO:0000256" key="2">
    <source>
        <dbReference type="ARBA" id="ARBA00022512"/>
    </source>
</evidence>
<dbReference type="Gene3D" id="2.60.40.740">
    <property type="match status" value="6"/>
</dbReference>
<dbReference type="InterPro" id="IPR033764">
    <property type="entry name" value="Sdr_B"/>
</dbReference>
<keyword evidence="7" id="KW-0812">Transmembrane</keyword>
<name>A0A1I4R3J7_9BACI</name>
<evidence type="ECO:0000259" key="9">
    <source>
        <dbReference type="PROSITE" id="PS50847"/>
    </source>
</evidence>
<dbReference type="Pfam" id="PF05737">
    <property type="entry name" value="Collagen_bind"/>
    <property type="match status" value="4"/>
</dbReference>
<evidence type="ECO:0000313" key="11">
    <source>
        <dbReference type="Proteomes" id="UP000198565"/>
    </source>
</evidence>
<keyword evidence="4 8" id="KW-0732">Signal</keyword>
<comment type="subcellular location">
    <subcellularLocation>
        <location evidence="1">Secreted</location>
        <location evidence="1">Cell wall</location>
        <topology evidence="1">Peptidoglycan-anchor</topology>
    </subcellularLocation>
</comment>
<evidence type="ECO:0000256" key="6">
    <source>
        <dbReference type="SAM" id="MobiDB-lite"/>
    </source>
</evidence>
<dbReference type="PROSITE" id="PS50847">
    <property type="entry name" value="GRAM_POS_ANCHORING"/>
    <property type="match status" value="1"/>
</dbReference>
<dbReference type="SUPFAM" id="SSF49478">
    <property type="entry name" value="Cna protein B-type domain"/>
    <property type="match status" value="12"/>
</dbReference>
<feature type="chain" id="PRO_5039127144" evidence="8">
    <location>
        <begin position="21"/>
        <end position="2645"/>
    </location>
</feature>
<dbReference type="Pfam" id="PF17210">
    <property type="entry name" value="SdrD_B"/>
    <property type="match status" value="1"/>
</dbReference>
<dbReference type="SUPFAM" id="SSF117074">
    <property type="entry name" value="Hypothetical protein PA1324"/>
    <property type="match status" value="1"/>
</dbReference>
<reference evidence="11" key="1">
    <citation type="submission" date="2016-10" db="EMBL/GenBank/DDBJ databases">
        <authorList>
            <person name="Varghese N."/>
            <person name="Submissions S."/>
        </authorList>
    </citation>
    <scope>NUCLEOTIDE SEQUENCE [LARGE SCALE GENOMIC DNA]</scope>
    <source>
        <strain evidence="11">CGMCC 1.4250</strain>
    </source>
</reference>
<evidence type="ECO:0000313" key="10">
    <source>
        <dbReference type="EMBL" id="SFM46536.1"/>
    </source>
</evidence>
<keyword evidence="5" id="KW-0572">Peptidoglycan-anchor</keyword>
<feature type="compositionally biased region" description="Basic and acidic residues" evidence="6">
    <location>
        <begin position="188"/>
        <end position="215"/>
    </location>
</feature>
<feature type="transmembrane region" description="Helical" evidence="7">
    <location>
        <begin position="2619"/>
        <end position="2639"/>
    </location>
</feature>
<feature type="compositionally biased region" description="Basic and acidic residues" evidence="6">
    <location>
        <begin position="153"/>
        <end position="175"/>
    </location>
</feature>
<keyword evidence="7" id="KW-1133">Transmembrane helix</keyword>
<dbReference type="OrthoDB" id="2056845at2"/>
<dbReference type="Gene3D" id="2.60.40.10">
    <property type="entry name" value="Immunoglobulins"/>
    <property type="match status" value="2"/>
</dbReference>
<dbReference type="GO" id="GO:0005518">
    <property type="term" value="F:collagen binding"/>
    <property type="evidence" value="ECO:0007669"/>
    <property type="project" value="InterPro"/>
</dbReference>
<evidence type="ECO:0000256" key="5">
    <source>
        <dbReference type="ARBA" id="ARBA00023088"/>
    </source>
</evidence>
<feature type="compositionally biased region" description="Basic and acidic residues" evidence="6">
    <location>
        <begin position="2595"/>
        <end position="2612"/>
    </location>
</feature>